<dbReference type="GO" id="GO:0016020">
    <property type="term" value="C:membrane"/>
    <property type="evidence" value="ECO:0007669"/>
    <property type="project" value="TreeGrafter"/>
</dbReference>
<feature type="transmembrane region" description="Helical" evidence="1">
    <location>
        <begin position="14"/>
        <end position="31"/>
    </location>
</feature>
<feature type="transmembrane region" description="Helical" evidence="1">
    <location>
        <begin position="112"/>
        <end position="131"/>
    </location>
</feature>
<dbReference type="GO" id="GO:0000271">
    <property type="term" value="P:polysaccharide biosynthetic process"/>
    <property type="evidence" value="ECO:0007669"/>
    <property type="project" value="TreeGrafter"/>
</dbReference>
<dbReference type="InterPro" id="IPR002656">
    <property type="entry name" value="Acyl_transf_3_dom"/>
</dbReference>
<evidence type="ECO:0000256" key="1">
    <source>
        <dbReference type="SAM" id="Phobius"/>
    </source>
</evidence>
<dbReference type="PANTHER" id="PTHR23028">
    <property type="entry name" value="ACETYLTRANSFERASE"/>
    <property type="match status" value="1"/>
</dbReference>
<organism evidence="3 4">
    <name type="scientific">candidate division WWE3 bacterium</name>
    <dbReference type="NCBI Taxonomy" id="2053526"/>
    <lineage>
        <taxon>Bacteria</taxon>
        <taxon>Katanobacteria</taxon>
    </lineage>
</organism>
<dbReference type="GO" id="GO:0016747">
    <property type="term" value="F:acyltransferase activity, transferring groups other than amino-acyl groups"/>
    <property type="evidence" value="ECO:0007669"/>
    <property type="project" value="InterPro"/>
</dbReference>
<feature type="domain" description="Acyltransferase 3" evidence="2">
    <location>
        <begin position="44"/>
        <end position="355"/>
    </location>
</feature>
<keyword evidence="3" id="KW-0808">Transferase</keyword>
<feature type="transmembrane region" description="Helical" evidence="1">
    <location>
        <begin position="212"/>
        <end position="231"/>
    </location>
</feature>
<feature type="transmembrane region" description="Helical" evidence="1">
    <location>
        <begin position="284"/>
        <end position="300"/>
    </location>
</feature>
<evidence type="ECO:0000313" key="3">
    <source>
        <dbReference type="EMBL" id="NMB70413.1"/>
    </source>
</evidence>
<gene>
    <name evidence="3" type="ORF">GYA27_04440</name>
</gene>
<evidence type="ECO:0000259" key="2">
    <source>
        <dbReference type="Pfam" id="PF01757"/>
    </source>
</evidence>
<evidence type="ECO:0000313" key="4">
    <source>
        <dbReference type="Proteomes" id="UP000526033"/>
    </source>
</evidence>
<dbReference type="AlphaFoldDB" id="A0A7X9DLD6"/>
<dbReference type="InterPro" id="IPR050879">
    <property type="entry name" value="Acyltransferase_3"/>
</dbReference>
<feature type="transmembrane region" description="Helical" evidence="1">
    <location>
        <begin position="338"/>
        <end position="360"/>
    </location>
</feature>
<name>A0A7X9DLD6_UNCKA</name>
<feature type="transmembrane region" description="Helical" evidence="1">
    <location>
        <begin position="151"/>
        <end position="173"/>
    </location>
</feature>
<keyword evidence="3" id="KW-0012">Acyltransferase</keyword>
<feature type="transmembrane region" description="Helical" evidence="1">
    <location>
        <begin position="307"/>
        <end position="326"/>
    </location>
</feature>
<keyword evidence="1" id="KW-0472">Membrane</keyword>
<proteinExistence type="predicted"/>
<reference evidence="3 4" key="1">
    <citation type="journal article" date="2020" name="Biotechnol. Biofuels">
        <title>New insights from the biogas microbiome by comprehensive genome-resolved metagenomics of nearly 1600 species originating from multiple anaerobic digesters.</title>
        <authorList>
            <person name="Campanaro S."/>
            <person name="Treu L."/>
            <person name="Rodriguez-R L.M."/>
            <person name="Kovalovszki A."/>
            <person name="Ziels R.M."/>
            <person name="Maus I."/>
            <person name="Zhu X."/>
            <person name="Kougias P.G."/>
            <person name="Basile A."/>
            <person name="Luo G."/>
            <person name="Schluter A."/>
            <person name="Konstantinidis K.T."/>
            <person name="Angelidaki I."/>
        </authorList>
    </citation>
    <scope>NUCLEOTIDE SEQUENCE [LARGE SCALE GENOMIC DNA]</scope>
    <source>
        <strain evidence="3">AS27yjCOA_165</strain>
    </source>
</reference>
<keyword evidence="1" id="KW-0812">Transmembrane</keyword>
<comment type="caution">
    <text evidence="3">The sequence shown here is derived from an EMBL/GenBank/DDBJ whole genome shotgun (WGS) entry which is preliminary data.</text>
</comment>
<dbReference type="EMBL" id="JAAZNL010000058">
    <property type="protein sequence ID" value="NMB70413.1"/>
    <property type="molecule type" value="Genomic_DNA"/>
</dbReference>
<protein>
    <submittedName>
        <fullName evidence="3">Acyltransferase</fullName>
    </submittedName>
</protein>
<keyword evidence="1" id="KW-1133">Transmembrane helix</keyword>
<sequence>MQISISDPILQTKIFILGFLFITLVTLRKDINRHEMLISHTNELKGVAILLVLFGHVGYFLSSDNRFLFPLSIGAGVGVNIFLFLSGFGITVSMLNKKLSPWAFYKKRLPQIFIPMWLVLTVILVMDLILFQKWHPNSLLLKNYLGFYPRADIFIDINSPLWYFTWILFYYLVYPWIFVKKYPSVSALTLFLITTVLLSFKLPVVFDVQKLYILHTLAFPFGMIFATFLHLKPLSEIRANFYFLRESHKKIIYILRYVLMAVLSYAIYYTAINSGIGQNLKIEQIMSMITTLSFVALFLLKRYKSEFLVLLGIYSYEIYLIQWPLMYRYDFIYKHVPAGIATLVYLFVLILIGIIFNRIVKKISLHK</sequence>
<accession>A0A7X9DLD6</accession>
<feature type="transmembrane region" description="Helical" evidence="1">
    <location>
        <begin position="251"/>
        <end position="272"/>
    </location>
</feature>
<feature type="transmembrane region" description="Helical" evidence="1">
    <location>
        <begin position="185"/>
        <end position="206"/>
    </location>
</feature>
<dbReference type="Pfam" id="PF01757">
    <property type="entry name" value="Acyl_transf_3"/>
    <property type="match status" value="1"/>
</dbReference>
<feature type="transmembrane region" description="Helical" evidence="1">
    <location>
        <begin position="43"/>
        <end position="61"/>
    </location>
</feature>
<dbReference type="PANTHER" id="PTHR23028:SF53">
    <property type="entry name" value="ACYL_TRANSF_3 DOMAIN-CONTAINING PROTEIN"/>
    <property type="match status" value="1"/>
</dbReference>
<dbReference type="Proteomes" id="UP000526033">
    <property type="component" value="Unassembled WGS sequence"/>
</dbReference>
<feature type="transmembrane region" description="Helical" evidence="1">
    <location>
        <begin position="67"/>
        <end position="92"/>
    </location>
</feature>